<gene>
    <name evidence="14" type="primary">LOC107716900</name>
</gene>
<comment type="subcellular location">
    <subcellularLocation>
        <location evidence="1">Cell projection</location>
        <location evidence="1">Cilium</location>
    </subcellularLocation>
    <subcellularLocation>
        <location evidence="2">Cytoplasm</location>
    </subcellularLocation>
</comment>
<feature type="compositionally biased region" description="Basic and acidic residues" evidence="10">
    <location>
        <begin position="132"/>
        <end position="143"/>
    </location>
</feature>
<evidence type="ECO:0000259" key="13">
    <source>
        <dbReference type="Pfam" id="PF23440"/>
    </source>
</evidence>
<feature type="region of interest" description="Disordered" evidence="10">
    <location>
        <begin position="132"/>
        <end position="157"/>
    </location>
</feature>
<feature type="compositionally biased region" description="Polar residues" evidence="10">
    <location>
        <begin position="144"/>
        <end position="157"/>
    </location>
</feature>
<dbReference type="Pfam" id="PF23431">
    <property type="entry name" value="BROMI_N"/>
    <property type="match status" value="1"/>
</dbReference>
<feature type="domain" description="BROMI C-terminal Rab TBC-like" evidence="13">
    <location>
        <begin position="980"/>
        <end position="1223"/>
    </location>
</feature>
<dbReference type="PANTHER" id="PTHR13465:SF3">
    <property type="entry name" value="PROTEIN BROAD-MINDED"/>
    <property type="match status" value="1"/>
</dbReference>
<keyword evidence="4" id="KW-0963">Cytoplasm</keyword>
<dbReference type="PANTHER" id="PTHR13465">
    <property type="entry name" value="UPF0183 PROTEIN"/>
    <property type="match status" value="1"/>
</dbReference>
<accession>A0A673LWP0</accession>
<evidence type="ECO:0000256" key="6">
    <source>
        <dbReference type="ARBA" id="ARBA00023273"/>
    </source>
</evidence>
<reference evidence="14" key="2">
    <citation type="submission" date="2025-09" db="UniProtKB">
        <authorList>
            <consortium name="Ensembl"/>
        </authorList>
    </citation>
    <scope>IDENTIFICATION</scope>
</reference>
<dbReference type="Pfam" id="PF14961">
    <property type="entry name" value="BROMI"/>
    <property type="match status" value="2"/>
</dbReference>
<name>A0A673LWP0_9TELE</name>
<reference evidence="14" key="1">
    <citation type="submission" date="2025-08" db="UniProtKB">
        <authorList>
            <consortium name="Ensembl"/>
        </authorList>
    </citation>
    <scope>IDENTIFICATION</scope>
</reference>
<sequence>MSQFSSEDEAELQSLLRKLLKSVKDRISGAPSVECAEEILLHLEETDKNFHNYEFVKYLRKYVESCLGAVIEEETENLTRGDGHALGSGQDTHAVTKRTRESTQYKQMMQTLKQTMMVVVESLINKFEEDQLKKEEMDRKSQHEQSSSHYTDNCSDSDSSFNQSYAFIKHEQLQVIAEKLDPGRPREVRLEALQSLCYAPPSDVLSCESWTGLRRTLSAALTDPDPELSDKVLQFFAKTFSSSPLNVTKDVYSSIAKSLEAHFLYHKLSFPSGSTSIDANRPDMAHLLKQMRLMNDFQKEVTTFWIRHPEKYMEEIIENTLSLLALHSEQAMSSPGSEKSLEPIHLISLLDIKATWFKKWMHGYYSRTVALRLLERKYKSLVIVLVFCPSGPARRTLYTSKELEFVYFIHSLCVLGRLVMYTNGRKLFPIKVKKRRDPVTLTDLVVILINIMYQHPKPSCGETTHADSLSPTNLVMEVLRTLCDRTECAVECLYQIPVIETLLAPVITLLKGKLPKLNSLESALTHIADTLARIATTERGLSLLLYDRSLISAEGECISAAHVVVQFTQRLLAKELHLFSELEIPPAVSGAFIFVCRQMYNTCEGLQVLRPYSLHECIAKAWRKTSSMSERVPTPVPGAPPAIASQEVAWEEMLLDNLLNFAATPKGLLLLQQTGAINECVTYMFSRFTKKLQVSRCEKFGYGVMVTQVATTAPGIAALQSSGFVQTIVVELWSALECGREDVRVVHPKSTPMDPIDRSCLKSFLSLVNLLSSPHAVWELLGHRALPNKMEYNLREMATSVLDLMDRLIIINSDTKIHSLFNYEQSHTFGLRLLSVLCCNLDSFLLLESQYNLSELLLQGQRDDVTEPSARHTNSDEFIIDGLSVERNHILVRIGTVGGPSERRLPPRALQKGNDPYPWPIVSTYPLPKYYILDVPKTLRTKQGKNRLLKDASWMDDCRRQFCKIMATNTLTGYGMTHIQLCLKFTARWYGKFLKLLREDSEQDLCLLLKHCQEFISQQQVNVTSEFSCFQDGYPGHDWFASTVFLLMHGDVGRSLSLLLRFSRLLPSAFLWPPRLHSSVHLPIEIAQSCIHPIYSCTAHYVEMLLKAEVPLVFSAFRMSGFTPSQICIQWLGQCFWNYLDWPEICHYVATCVIMGPDYQVYMCISALRHLQQDILQHTQTQDLQVFLKEEPIHGFRVSNYLEYMEGLERNYRSMVLSDMRSILPRSS</sequence>
<feature type="region of interest" description="Disordered" evidence="10">
    <location>
        <begin position="80"/>
        <end position="103"/>
    </location>
</feature>
<feature type="domain" description="BROMI N-terminal" evidence="12">
    <location>
        <begin position="12"/>
        <end position="136"/>
    </location>
</feature>
<keyword evidence="15" id="KW-1185">Reference proteome</keyword>
<evidence type="ECO:0000256" key="10">
    <source>
        <dbReference type="SAM" id="MobiDB-lite"/>
    </source>
</evidence>
<dbReference type="InterPro" id="IPR035969">
    <property type="entry name" value="Rab-GAP_TBC_sf"/>
</dbReference>
<dbReference type="GO" id="GO:0005737">
    <property type="term" value="C:cytoplasm"/>
    <property type="evidence" value="ECO:0007669"/>
    <property type="project" value="UniProtKB-SubCell"/>
</dbReference>
<keyword evidence="3" id="KW-0217">Developmental protein</keyword>
<comment type="function">
    <text evidence="7">Required for high-level Shh responses in the developing neural tube. Together with CDK20, controls the structure of the primary cilium by coordinating assembly of the ciliary membrane and axoneme, allowing GLI2 to be properly activated in response to Shh signaling.</text>
</comment>
<dbReference type="Gene3D" id="1.10.472.80">
    <property type="entry name" value="Ypt/Rab-GAP domain of gyp1p, domain 3"/>
    <property type="match status" value="1"/>
</dbReference>
<organism evidence="14 15">
    <name type="scientific">Sinocyclocheilus rhinocerous</name>
    <dbReference type="NCBI Taxonomy" id="307959"/>
    <lineage>
        <taxon>Eukaryota</taxon>
        <taxon>Metazoa</taxon>
        <taxon>Chordata</taxon>
        <taxon>Craniata</taxon>
        <taxon>Vertebrata</taxon>
        <taxon>Euteleostomi</taxon>
        <taxon>Actinopterygii</taxon>
        <taxon>Neopterygii</taxon>
        <taxon>Teleostei</taxon>
        <taxon>Ostariophysi</taxon>
        <taxon>Cypriniformes</taxon>
        <taxon>Cyprinidae</taxon>
        <taxon>Cyprininae</taxon>
        <taxon>Sinocyclocheilus</taxon>
    </lineage>
</organism>
<dbReference type="GO" id="GO:0005929">
    <property type="term" value="C:cilium"/>
    <property type="evidence" value="ECO:0007669"/>
    <property type="project" value="UniProtKB-SubCell"/>
</dbReference>
<dbReference type="InterPro" id="IPR055391">
    <property type="entry name" value="BROMI_N"/>
</dbReference>
<evidence type="ECO:0000256" key="7">
    <source>
        <dbReference type="ARBA" id="ARBA00054310"/>
    </source>
</evidence>
<evidence type="ECO:0000256" key="1">
    <source>
        <dbReference type="ARBA" id="ARBA00004138"/>
    </source>
</evidence>
<evidence type="ECO:0000256" key="3">
    <source>
        <dbReference type="ARBA" id="ARBA00022473"/>
    </source>
</evidence>
<keyword evidence="6" id="KW-0966">Cell projection</keyword>
<dbReference type="AlphaFoldDB" id="A0A673LWP0"/>
<evidence type="ECO:0000313" key="15">
    <source>
        <dbReference type="Proteomes" id="UP000472270"/>
    </source>
</evidence>
<feature type="domain" description="BROMI middle region" evidence="11">
    <location>
        <begin position="171"/>
        <end position="384"/>
    </location>
</feature>
<evidence type="ECO:0000256" key="2">
    <source>
        <dbReference type="ARBA" id="ARBA00004496"/>
    </source>
</evidence>
<evidence type="ECO:0000256" key="8">
    <source>
        <dbReference type="ARBA" id="ARBA00067690"/>
    </source>
</evidence>
<dbReference type="InterPro" id="IPR032735">
    <property type="entry name" value="BROMI_M"/>
</dbReference>
<dbReference type="Ensembl" id="ENSSRHT00000086084.1">
    <property type="protein sequence ID" value="ENSSRHP00000083818.1"/>
    <property type="gene ID" value="ENSSRHG00000041489.1"/>
</dbReference>
<dbReference type="InterPro" id="IPR055392">
    <property type="entry name" value="BROMI_C"/>
</dbReference>
<evidence type="ECO:0000256" key="5">
    <source>
        <dbReference type="ARBA" id="ARBA00023069"/>
    </source>
</evidence>
<protein>
    <recommendedName>
        <fullName evidence="8">Protein broad-minded</fullName>
    </recommendedName>
    <alternativeName>
        <fullName evidence="9">TBC1 domain family member 32</fullName>
    </alternativeName>
</protein>
<evidence type="ECO:0000259" key="12">
    <source>
        <dbReference type="Pfam" id="PF23431"/>
    </source>
</evidence>
<dbReference type="FunFam" id="1.10.472.80:FF:000031">
    <property type="entry name" value="TBC1 domain family, member 32"/>
    <property type="match status" value="1"/>
</dbReference>
<dbReference type="Proteomes" id="UP000472270">
    <property type="component" value="Unassembled WGS sequence"/>
</dbReference>
<feature type="domain" description="BROMI middle region" evidence="11">
    <location>
        <begin position="392"/>
        <end position="819"/>
    </location>
</feature>
<evidence type="ECO:0000256" key="9">
    <source>
        <dbReference type="ARBA" id="ARBA00075916"/>
    </source>
</evidence>
<proteinExistence type="predicted"/>
<dbReference type="InterPro" id="IPR039156">
    <property type="entry name" value="PHAF1/BROMI"/>
</dbReference>
<evidence type="ECO:0000256" key="4">
    <source>
        <dbReference type="ARBA" id="ARBA00022490"/>
    </source>
</evidence>
<evidence type="ECO:0000313" key="14">
    <source>
        <dbReference type="Ensembl" id="ENSSRHP00000083818.1"/>
    </source>
</evidence>
<dbReference type="GO" id="GO:1905515">
    <property type="term" value="P:non-motile cilium assembly"/>
    <property type="evidence" value="ECO:0007669"/>
    <property type="project" value="TreeGrafter"/>
</dbReference>
<keyword evidence="5" id="KW-0969">Cilium</keyword>
<dbReference type="SUPFAM" id="SSF47923">
    <property type="entry name" value="Ypt/Rab-GAP domain of gyp1p"/>
    <property type="match status" value="1"/>
</dbReference>
<dbReference type="Pfam" id="PF23440">
    <property type="entry name" value="BROMI_C"/>
    <property type="match status" value="2"/>
</dbReference>
<evidence type="ECO:0000259" key="11">
    <source>
        <dbReference type="Pfam" id="PF14961"/>
    </source>
</evidence>
<feature type="domain" description="BROMI C-terminal Rab TBC-like" evidence="13">
    <location>
        <begin position="837"/>
        <end position="978"/>
    </location>
</feature>